<dbReference type="InterPro" id="IPR003462">
    <property type="entry name" value="ODC_Mu_crystall"/>
</dbReference>
<accession>A0A7C4ZIG3</accession>
<reference evidence="1" key="1">
    <citation type="journal article" date="2020" name="mSystems">
        <title>Genome- and Community-Level Interaction Insights into Carbon Utilization and Element Cycling Functions of Hydrothermarchaeota in Hydrothermal Sediment.</title>
        <authorList>
            <person name="Zhou Z."/>
            <person name="Liu Y."/>
            <person name="Xu W."/>
            <person name="Pan J."/>
            <person name="Luo Z.H."/>
            <person name="Li M."/>
        </authorList>
    </citation>
    <scope>NUCLEOTIDE SEQUENCE [LARGE SCALE GENOMIC DNA]</scope>
    <source>
        <strain evidence="1">HyVt-570</strain>
    </source>
</reference>
<organism evidence="1">
    <name type="scientific">Oceanithermus profundus</name>
    <dbReference type="NCBI Taxonomy" id="187137"/>
    <lineage>
        <taxon>Bacteria</taxon>
        <taxon>Thermotogati</taxon>
        <taxon>Deinococcota</taxon>
        <taxon>Deinococci</taxon>
        <taxon>Thermales</taxon>
        <taxon>Thermaceae</taxon>
        <taxon>Oceanithermus</taxon>
    </lineage>
</organism>
<dbReference type="Gene3D" id="3.40.50.720">
    <property type="entry name" value="NAD(P)-binding Rossmann-like Domain"/>
    <property type="match status" value="1"/>
</dbReference>
<name>A0A7C4ZIG3_9DEIN</name>
<dbReference type="PIRSF" id="PIRSF001439">
    <property type="entry name" value="CryM"/>
    <property type="match status" value="1"/>
</dbReference>
<dbReference type="GO" id="GO:0005737">
    <property type="term" value="C:cytoplasm"/>
    <property type="evidence" value="ECO:0007669"/>
    <property type="project" value="TreeGrafter"/>
</dbReference>
<proteinExistence type="predicted"/>
<dbReference type="SUPFAM" id="SSF51735">
    <property type="entry name" value="NAD(P)-binding Rossmann-fold domains"/>
    <property type="match status" value="1"/>
</dbReference>
<dbReference type="Pfam" id="PF02423">
    <property type="entry name" value="OCD_Mu_crystall"/>
    <property type="match status" value="1"/>
</dbReference>
<dbReference type="AlphaFoldDB" id="A0A7C4ZIG3"/>
<gene>
    <name evidence="1" type="ORF">ENK37_08140</name>
</gene>
<comment type="caution">
    <text evidence="1">The sequence shown here is derived from an EMBL/GenBank/DDBJ whole genome shotgun (WGS) entry which is preliminary data.</text>
</comment>
<protein>
    <submittedName>
        <fullName evidence="1">Ornithine cyclodeaminase family protein</fullName>
    </submittedName>
</protein>
<dbReference type="EMBL" id="DRPZ01000210">
    <property type="protein sequence ID" value="HGY10001.1"/>
    <property type="molecule type" value="Genomic_DNA"/>
</dbReference>
<dbReference type="Gene3D" id="3.30.1780.10">
    <property type="entry name" value="ornithine cyclodeaminase, domain 1"/>
    <property type="match status" value="1"/>
</dbReference>
<dbReference type="Proteomes" id="UP000885759">
    <property type="component" value="Unassembled WGS sequence"/>
</dbReference>
<dbReference type="PANTHER" id="PTHR13812:SF19">
    <property type="entry name" value="KETIMINE REDUCTASE MU-CRYSTALLIN"/>
    <property type="match status" value="1"/>
</dbReference>
<dbReference type="InterPro" id="IPR023401">
    <property type="entry name" value="ODC_N"/>
</dbReference>
<dbReference type="PANTHER" id="PTHR13812">
    <property type="entry name" value="KETIMINE REDUCTASE MU-CRYSTALLIN"/>
    <property type="match status" value="1"/>
</dbReference>
<sequence length="311" mass="33298">MSLPWPVLSDADLERDLERTLDRVMAGIRDALLSHAEGQLEAPPRFAVDAGPARLVFTVGVERARTKAMGFRVYETFPGSSPEHGQIVAVFDAGDGRLLGLVLGNLLGALRTAALNAVALEQLARKDAATLGVLGTGFQARWHALYALRVRPFARVLVYSRKPENRAAFVRWLSARSDRPVVEAQSAEAVVREADVLLEVTSARAPVFDAAWLRPGVHLNTVGPKLESGHALPLETALEADLLVSDAPAQLAAYDGYFLPEAARSRVVPLSALVAGSHPGRRTPDERTVFLSAGLAGTEPAAARRLLEGLG</sequence>
<dbReference type="InterPro" id="IPR036291">
    <property type="entry name" value="NAD(P)-bd_dom_sf"/>
</dbReference>
<evidence type="ECO:0000313" key="1">
    <source>
        <dbReference type="EMBL" id="HGY10001.1"/>
    </source>
</evidence>